<reference evidence="1" key="1">
    <citation type="submission" date="2021-05" db="EMBL/GenBank/DDBJ databases">
        <authorList>
            <person name="Pan Q."/>
            <person name="Jouanno E."/>
            <person name="Zahm M."/>
            <person name="Klopp C."/>
            <person name="Cabau C."/>
            <person name="Louis A."/>
            <person name="Berthelot C."/>
            <person name="Parey E."/>
            <person name="Roest Crollius H."/>
            <person name="Montfort J."/>
            <person name="Robinson-Rechavi M."/>
            <person name="Bouchez O."/>
            <person name="Lampietro C."/>
            <person name="Lopez Roques C."/>
            <person name="Donnadieu C."/>
            <person name="Postlethwait J."/>
            <person name="Bobe J."/>
            <person name="Dillon D."/>
            <person name="Chandos A."/>
            <person name="von Hippel F."/>
            <person name="Guiguen Y."/>
        </authorList>
    </citation>
    <scope>NUCLEOTIDE SEQUENCE</scope>
    <source>
        <strain evidence="1">YG-Jan2019</strain>
    </source>
</reference>
<comment type="caution">
    <text evidence="1">The sequence shown here is derived from an EMBL/GenBank/DDBJ whole genome shotgun (WGS) entry which is preliminary data.</text>
</comment>
<accession>A0ACC2G8I6</accession>
<organism evidence="1 2">
    <name type="scientific">Dallia pectoralis</name>
    <name type="common">Alaska blackfish</name>
    <dbReference type="NCBI Taxonomy" id="75939"/>
    <lineage>
        <taxon>Eukaryota</taxon>
        <taxon>Metazoa</taxon>
        <taxon>Chordata</taxon>
        <taxon>Craniata</taxon>
        <taxon>Vertebrata</taxon>
        <taxon>Euteleostomi</taxon>
        <taxon>Actinopterygii</taxon>
        <taxon>Neopterygii</taxon>
        <taxon>Teleostei</taxon>
        <taxon>Protacanthopterygii</taxon>
        <taxon>Esociformes</taxon>
        <taxon>Umbridae</taxon>
        <taxon>Dallia</taxon>
    </lineage>
</organism>
<evidence type="ECO:0000313" key="2">
    <source>
        <dbReference type="Proteomes" id="UP001157502"/>
    </source>
</evidence>
<dbReference type="Proteomes" id="UP001157502">
    <property type="component" value="Chromosome 16"/>
</dbReference>
<name>A0ACC2G8I6_DALPE</name>
<sequence>MEVILTRLRDFSCKDVTFVTYNTAQTIGFRDPPSTNRDSCLREGIQTESCIPGGKCSGLYKLDIESALAWLRRELIEMRSQDQVLVRQLMDLHAGIQELKREYAEEMEEVEEETEEEGSWDIGSEAGGSVCSICSSLGEGGFYISSLSERSTPPHLGSLPKREFNRRSSVP</sequence>
<proteinExistence type="predicted"/>
<gene>
    <name evidence="1" type="ORF">DPEC_G00199650</name>
</gene>
<evidence type="ECO:0000313" key="1">
    <source>
        <dbReference type="EMBL" id="KAJ7999944.1"/>
    </source>
</evidence>
<dbReference type="EMBL" id="CM055743">
    <property type="protein sequence ID" value="KAJ7999944.1"/>
    <property type="molecule type" value="Genomic_DNA"/>
</dbReference>
<keyword evidence="2" id="KW-1185">Reference proteome</keyword>
<protein>
    <submittedName>
        <fullName evidence="1">Uncharacterized protein</fullName>
    </submittedName>
</protein>